<dbReference type="EMBL" id="NCKW01009574">
    <property type="protein sequence ID" value="POM66598.1"/>
    <property type="molecule type" value="Genomic_DNA"/>
</dbReference>
<reference evidence="2 3" key="1">
    <citation type="journal article" date="2017" name="Genome Biol. Evol.">
        <title>Phytophthora megakarya and P. palmivora, closely related causal agents of cacao black pod rot, underwent increases in genome sizes and gene numbers by different mechanisms.</title>
        <authorList>
            <person name="Ali S.S."/>
            <person name="Shao J."/>
            <person name="Lary D.J."/>
            <person name="Kronmiller B."/>
            <person name="Shen D."/>
            <person name="Strem M.D."/>
            <person name="Amoako-Attah I."/>
            <person name="Akrofi A.Y."/>
            <person name="Begoude B.A."/>
            <person name="Ten Hoopen G.M."/>
            <person name="Coulibaly K."/>
            <person name="Kebe B.I."/>
            <person name="Melnick R.L."/>
            <person name="Guiltinan M.J."/>
            <person name="Tyler B.M."/>
            <person name="Meinhardt L.W."/>
            <person name="Bailey B.A."/>
        </authorList>
    </citation>
    <scope>NUCLEOTIDE SEQUENCE [LARGE SCALE GENOMIC DNA]</scope>
    <source>
        <strain evidence="3">sbr112.9</strain>
    </source>
</reference>
<gene>
    <name evidence="2" type="ORF">PHPALM_17520</name>
</gene>
<evidence type="ECO:0000313" key="2">
    <source>
        <dbReference type="EMBL" id="POM66598.1"/>
    </source>
</evidence>
<dbReference type="OrthoDB" id="425950at2759"/>
<keyword evidence="3" id="KW-1185">Reference proteome</keyword>
<proteinExistence type="predicted"/>
<accession>A0A2P4XM26</accession>
<organism evidence="2 3">
    <name type="scientific">Phytophthora palmivora</name>
    <dbReference type="NCBI Taxonomy" id="4796"/>
    <lineage>
        <taxon>Eukaryota</taxon>
        <taxon>Sar</taxon>
        <taxon>Stramenopiles</taxon>
        <taxon>Oomycota</taxon>
        <taxon>Peronosporomycetes</taxon>
        <taxon>Peronosporales</taxon>
        <taxon>Peronosporaceae</taxon>
        <taxon>Phytophthora</taxon>
    </lineage>
</organism>
<protein>
    <submittedName>
        <fullName evidence="2">Nucleolar protein</fullName>
    </submittedName>
</protein>
<sequence length="237" mass="25353">MGTQFPANATKANDFAATCKQLVIKLATHVGEKELQEAADEAAMDMLANRLPPPAEKKKNDGDSGPSPLDGNVTIRFKNRSHIRLSMGEDEMKEAFVAVYYSLHNCRRHHMGLCTCNGGDEEDEEGRDDGDDDGEHSDAGEASDIGSADGDREDGDNESDVDEDDPTAALGQMPPKPNSVVFPGELAPALLKLYTSSASTPGASIDKLAETVSDETAVRGMLLRLWSEGLLDVSTQS</sequence>
<evidence type="ECO:0000256" key="1">
    <source>
        <dbReference type="SAM" id="MobiDB-lite"/>
    </source>
</evidence>
<name>A0A2P4XM26_9STRA</name>
<feature type="region of interest" description="Disordered" evidence="1">
    <location>
        <begin position="51"/>
        <end position="75"/>
    </location>
</feature>
<feature type="region of interest" description="Disordered" evidence="1">
    <location>
        <begin position="119"/>
        <end position="181"/>
    </location>
</feature>
<evidence type="ECO:0000313" key="3">
    <source>
        <dbReference type="Proteomes" id="UP000237271"/>
    </source>
</evidence>
<dbReference type="Gene3D" id="3.90.930.40">
    <property type="match status" value="1"/>
</dbReference>
<dbReference type="Proteomes" id="UP000237271">
    <property type="component" value="Unassembled WGS sequence"/>
</dbReference>
<dbReference type="AlphaFoldDB" id="A0A2P4XM26"/>
<feature type="compositionally biased region" description="Acidic residues" evidence="1">
    <location>
        <begin position="151"/>
        <end position="166"/>
    </location>
</feature>
<comment type="caution">
    <text evidence="2">The sequence shown here is derived from an EMBL/GenBank/DDBJ whole genome shotgun (WGS) entry which is preliminary data.</text>
</comment>
<feature type="compositionally biased region" description="Acidic residues" evidence="1">
    <location>
        <begin position="119"/>
        <end position="135"/>
    </location>
</feature>